<dbReference type="InterPro" id="IPR001173">
    <property type="entry name" value="Glyco_trans_2-like"/>
</dbReference>
<reference evidence="3 4" key="1">
    <citation type="journal article" date="2015" name="Int. J. Syst. Evol. Microbiol.">
        <title>Methanoculleus taiwanensis sp. nov., a methanogen isolated from deep marine sediment at the deformation front area near Taiwan.</title>
        <authorList>
            <person name="Weng C.Y."/>
            <person name="Chen S.C."/>
            <person name="Lai M.C."/>
            <person name="Wu S.Y."/>
            <person name="Lin S."/>
            <person name="Yang T.F."/>
            <person name="Chen P.C."/>
        </authorList>
    </citation>
    <scope>NUCLEOTIDE SEQUENCE [LARGE SCALE GENOMIC DNA]</scope>
    <source>
        <strain evidence="3 4">CYW4</strain>
    </source>
</reference>
<keyword evidence="1" id="KW-1133">Transmembrane helix</keyword>
<dbReference type="PANTHER" id="PTHR48090:SF7">
    <property type="entry name" value="RFBJ PROTEIN"/>
    <property type="match status" value="1"/>
</dbReference>
<dbReference type="InterPro" id="IPR029044">
    <property type="entry name" value="Nucleotide-diphossugar_trans"/>
</dbReference>
<dbReference type="EMBL" id="LHQS01000002">
    <property type="protein sequence ID" value="RXE56526.1"/>
    <property type="molecule type" value="Genomic_DNA"/>
</dbReference>
<dbReference type="PANTHER" id="PTHR48090">
    <property type="entry name" value="UNDECAPRENYL-PHOSPHATE 4-DEOXY-4-FORMAMIDO-L-ARABINOSE TRANSFERASE-RELATED"/>
    <property type="match status" value="1"/>
</dbReference>
<sequence length="303" mass="32828">MYEHLSTVGTAKVLAGIPCYNEEVSIGSVVLKAHRYVDEVLVIDDGSKDDTARVAKKAGATVIRHEKNQGKAAGVKTAIRYAREHPFDLLVLLDGDGQHKPEEIPALAKPILYGEADLVIGSRFLDGNNGSVPIYRRFGQTILTLLTNAASVQKTTDSQSGFRALNRTAMESLTVESDGYSIESDMISHLAEKGIRILETPITAIYDVPHKHKKNPFSHGYDIVAAIFGEIGYKRPMLLFGLTGAILLCASLFLGSYAFTIFSDSGVMPFGFTVAFGILLILGMLLIVAGLILNSLVVIMSRK</sequence>
<keyword evidence="4" id="KW-1185">Reference proteome</keyword>
<dbReference type="InterPro" id="IPR050256">
    <property type="entry name" value="Glycosyltransferase_2"/>
</dbReference>
<feature type="transmembrane region" description="Helical" evidence="1">
    <location>
        <begin position="238"/>
        <end position="262"/>
    </location>
</feature>
<organism evidence="3 4">
    <name type="scientific">Methanoculleus taiwanensis</name>
    <dbReference type="NCBI Taxonomy" id="1550565"/>
    <lineage>
        <taxon>Archaea</taxon>
        <taxon>Methanobacteriati</taxon>
        <taxon>Methanobacteriota</taxon>
        <taxon>Stenosarchaea group</taxon>
        <taxon>Methanomicrobia</taxon>
        <taxon>Methanomicrobiales</taxon>
        <taxon>Methanomicrobiaceae</taxon>
        <taxon>Methanoculleus</taxon>
    </lineage>
</organism>
<evidence type="ECO:0000313" key="4">
    <source>
        <dbReference type="Proteomes" id="UP000290932"/>
    </source>
</evidence>
<dbReference type="CDD" id="cd04179">
    <property type="entry name" value="DPM_DPG-synthase_like"/>
    <property type="match status" value="1"/>
</dbReference>
<dbReference type="Gene3D" id="3.90.550.10">
    <property type="entry name" value="Spore Coat Polysaccharide Biosynthesis Protein SpsA, Chain A"/>
    <property type="match status" value="1"/>
</dbReference>
<evidence type="ECO:0000256" key="1">
    <source>
        <dbReference type="SAM" id="Phobius"/>
    </source>
</evidence>
<proteinExistence type="predicted"/>
<feature type="domain" description="Glycosyltransferase 2-like" evidence="2">
    <location>
        <begin position="17"/>
        <end position="172"/>
    </location>
</feature>
<gene>
    <name evidence="3" type="ORF">ABH15_06395</name>
</gene>
<comment type="caution">
    <text evidence="3">The sequence shown here is derived from an EMBL/GenBank/DDBJ whole genome shotgun (WGS) entry which is preliminary data.</text>
</comment>
<dbReference type="Proteomes" id="UP000290932">
    <property type="component" value="Unassembled WGS sequence"/>
</dbReference>
<dbReference type="AlphaFoldDB" id="A0A498H3J4"/>
<accession>A0A498H3J4</accession>
<dbReference type="SUPFAM" id="SSF53448">
    <property type="entry name" value="Nucleotide-diphospho-sugar transferases"/>
    <property type="match status" value="1"/>
</dbReference>
<keyword evidence="1" id="KW-0472">Membrane</keyword>
<name>A0A498H3J4_9EURY</name>
<feature type="transmembrane region" description="Helical" evidence="1">
    <location>
        <begin position="274"/>
        <end position="299"/>
    </location>
</feature>
<evidence type="ECO:0000313" key="3">
    <source>
        <dbReference type="EMBL" id="RXE56526.1"/>
    </source>
</evidence>
<dbReference type="Pfam" id="PF00535">
    <property type="entry name" value="Glycos_transf_2"/>
    <property type="match status" value="1"/>
</dbReference>
<evidence type="ECO:0000259" key="2">
    <source>
        <dbReference type="Pfam" id="PF00535"/>
    </source>
</evidence>
<protein>
    <recommendedName>
        <fullName evidence="2">Glycosyltransferase 2-like domain-containing protein</fullName>
    </recommendedName>
</protein>
<keyword evidence="1" id="KW-0812">Transmembrane</keyword>